<keyword evidence="12" id="KW-1185">Reference proteome</keyword>
<dbReference type="Proteomes" id="UP000314982">
    <property type="component" value="Unassembled WGS sequence"/>
</dbReference>
<keyword evidence="3" id="KW-0479">Metal-binding</keyword>
<reference evidence="12" key="1">
    <citation type="submission" date="2018-06" db="EMBL/GenBank/DDBJ databases">
        <title>Genome assembly of Danube salmon.</title>
        <authorList>
            <person name="Macqueen D.J."/>
            <person name="Gundappa M.K."/>
        </authorList>
    </citation>
    <scope>NUCLEOTIDE SEQUENCE [LARGE SCALE GENOMIC DNA]</scope>
</reference>
<dbReference type="PANTHER" id="PTHR24384">
    <property type="entry name" value="FINGER PUTATIVE TRANSCRIPTION FACTOR FAMILY-RELATED"/>
    <property type="match status" value="1"/>
</dbReference>
<proteinExistence type="inferred from homology"/>
<feature type="compositionally biased region" description="Low complexity" evidence="9">
    <location>
        <begin position="79"/>
        <end position="88"/>
    </location>
</feature>
<keyword evidence="4" id="KW-0677">Repeat</keyword>
<organism evidence="11 12">
    <name type="scientific">Hucho hucho</name>
    <name type="common">huchen</name>
    <dbReference type="NCBI Taxonomy" id="62062"/>
    <lineage>
        <taxon>Eukaryota</taxon>
        <taxon>Metazoa</taxon>
        <taxon>Chordata</taxon>
        <taxon>Craniata</taxon>
        <taxon>Vertebrata</taxon>
        <taxon>Euteleostomi</taxon>
        <taxon>Actinopterygii</taxon>
        <taxon>Neopterygii</taxon>
        <taxon>Teleostei</taxon>
        <taxon>Protacanthopterygii</taxon>
        <taxon>Salmoniformes</taxon>
        <taxon>Salmonidae</taxon>
        <taxon>Salmoninae</taxon>
        <taxon>Hucho</taxon>
    </lineage>
</organism>
<evidence type="ECO:0000259" key="10">
    <source>
        <dbReference type="PROSITE" id="PS50157"/>
    </source>
</evidence>
<dbReference type="SMART" id="SM00355">
    <property type="entry name" value="ZnF_C2H2"/>
    <property type="match status" value="2"/>
</dbReference>
<dbReference type="GO" id="GO:0005634">
    <property type="term" value="C:nucleus"/>
    <property type="evidence" value="ECO:0007669"/>
    <property type="project" value="UniProtKB-SubCell"/>
</dbReference>
<evidence type="ECO:0000256" key="8">
    <source>
        <dbReference type="PROSITE-ProRule" id="PRU00042"/>
    </source>
</evidence>
<feature type="compositionally biased region" description="Basic residues" evidence="9">
    <location>
        <begin position="393"/>
        <end position="407"/>
    </location>
</feature>
<name>A0A4W5PBK0_9TELE</name>
<dbReference type="SUPFAM" id="SSF57667">
    <property type="entry name" value="beta-beta-alpha zinc fingers"/>
    <property type="match status" value="1"/>
</dbReference>
<feature type="domain" description="C2H2-type" evidence="10">
    <location>
        <begin position="376"/>
        <end position="403"/>
    </location>
</feature>
<evidence type="ECO:0000256" key="9">
    <source>
        <dbReference type="SAM" id="MobiDB-lite"/>
    </source>
</evidence>
<comment type="subcellular location">
    <subcellularLocation>
        <location evidence="1">Nucleus</location>
    </subcellularLocation>
</comment>
<evidence type="ECO:0000256" key="7">
    <source>
        <dbReference type="ARBA" id="ARBA00023242"/>
    </source>
</evidence>
<dbReference type="STRING" id="62062.ENSHHUP00000059488"/>
<feature type="compositionally biased region" description="Basic and acidic residues" evidence="9">
    <location>
        <begin position="143"/>
        <end position="152"/>
    </location>
</feature>
<feature type="domain" description="C2H2-type" evidence="10">
    <location>
        <begin position="348"/>
        <end position="375"/>
    </location>
</feature>
<evidence type="ECO:0000256" key="1">
    <source>
        <dbReference type="ARBA" id="ARBA00004123"/>
    </source>
</evidence>
<dbReference type="GO" id="GO:0000978">
    <property type="term" value="F:RNA polymerase II cis-regulatory region sequence-specific DNA binding"/>
    <property type="evidence" value="ECO:0007669"/>
    <property type="project" value="TreeGrafter"/>
</dbReference>
<reference evidence="11" key="3">
    <citation type="submission" date="2025-09" db="UniProtKB">
        <authorList>
            <consortium name="Ensembl"/>
        </authorList>
    </citation>
    <scope>IDENTIFICATION</scope>
</reference>
<dbReference type="Gene3D" id="3.30.160.60">
    <property type="entry name" value="Classic Zinc Finger"/>
    <property type="match status" value="2"/>
</dbReference>
<evidence type="ECO:0000256" key="3">
    <source>
        <dbReference type="ARBA" id="ARBA00022723"/>
    </source>
</evidence>
<feature type="region of interest" description="Disordered" evidence="9">
    <location>
        <begin position="392"/>
        <end position="435"/>
    </location>
</feature>
<dbReference type="PANTHER" id="PTHR24384:SF218">
    <property type="entry name" value="ZINC FINGER PROTEIN 502"/>
    <property type="match status" value="1"/>
</dbReference>
<evidence type="ECO:0000313" key="11">
    <source>
        <dbReference type="Ensembl" id="ENSHHUP00000059488.1"/>
    </source>
</evidence>
<protein>
    <recommendedName>
        <fullName evidence="10">C2H2-type domain-containing protein</fullName>
    </recommendedName>
</protein>
<dbReference type="GO" id="GO:0008270">
    <property type="term" value="F:zinc ion binding"/>
    <property type="evidence" value="ECO:0007669"/>
    <property type="project" value="UniProtKB-KW"/>
</dbReference>
<evidence type="ECO:0000313" key="12">
    <source>
        <dbReference type="Proteomes" id="UP000314982"/>
    </source>
</evidence>
<dbReference type="GO" id="GO:0000981">
    <property type="term" value="F:DNA-binding transcription factor activity, RNA polymerase II-specific"/>
    <property type="evidence" value="ECO:0007669"/>
    <property type="project" value="TreeGrafter"/>
</dbReference>
<keyword evidence="7" id="KW-0539">Nucleus</keyword>
<dbReference type="Ensembl" id="ENSHHUT00000061521.1">
    <property type="protein sequence ID" value="ENSHHUP00000059488.1"/>
    <property type="gene ID" value="ENSHHUG00000035352.1"/>
</dbReference>
<dbReference type="PROSITE" id="PS50157">
    <property type="entry name" value="ZINC_FINGER_C2H2_2"/>
    <property type="match status" value="2"/>
</dbReference>
<feature type="compositionally biased region" description="Basic and acidic residues" evidence="9">
    <location>
        <begin position="409"/>
        <end position="419"/>
    </location>
</feature>
<evidence type="ECO:0000256" key="6">
    <source>
        <dbReference type="ARBA" id="ARBA00022833"/>
    </source>
</evidence>
<keyword evidence="5 8" id="KW-0863">Zinc-finger</keyword>
<evidence type="ECO:0000256" key="5">
    <source>
        <dbReference type="ARBA" id="ARBA00022771"/>
    </source>
</evidence>
<dbReference type="AlphaFoldDB" id="A0A4W5PBK0"/>
<dbReference type="FunFam" id="3.30.160.60:FF:000512">
    <property type="entry name" value="zinc finger protein 197 isoform X1"/>
    <property type="match status" value="1"/>
</dbReference>
<accession>A0A4W5PBK0</accession>
<feature type="region of interest" description="Disordered" evidence="9">
    <location>
        <begin position="275"/>
        <end position="303"/>
    </location>
</feature>
<dbReference type="InterPro" id="IPR036236">
    <property type="entry name" value="Znf_C2H2_sf"/>
</dbReference>
<dbReference type="InterPro" id="IPR050752">
    <property type="entry name" value="C2H2-ZF_domain"/>
</dbReference>
<evidence type="ECO:0000256" key="2">
    <source>
        <dbReference type="ARBA" id="ARBA00006991"/>
    </source>
</evidence>
<dbReference type="FunFam" id="3.30.160.60:FF:000358">
    <property type="entry name" value="zinc finger protein 24"/>
    <property type="match status" value="1"/>
</dbReference>
<feature type="region of interest" description="Disordered" evidence="9">
    <location>
        <begin position="69"/>
        <end position="154"/>
    </location>
</feature>
<comment type="similarity">
    <text evidence="2">Belongs to the krueppel C2H2-type zinc-finger protein family.</text>
</comment>
<dbReference type="GeneTree" id="ENSGT01030000234576"/>
<dbReference type="Pfam" id="PF00096">
    <property type="entry name" value="zf-C2H2"/>
    <property type="match status" value="2"/>
</dbReference>
<feature type="compositionally biased region" description="Basic and acidic residues" evidence="9">
    <location>
        <begin position="96"/>
        <end position="124"/>
    </location>
</feature>
<keyword evidence="6" id="KW-0862">Zinc</keyword>
<sequence length="435" mass="49242">MLFQENMTNCVTFQTKLSSVMDVLAKAAVAEISKLFDDGFAVLRLEMCHRENEIEALKRKLFMENEQQATSSKLREAGSSSTCSLSSSRTEQGSKGSDEDAGERTSFEQTARDKAITPKDKQLDQNRPQPPAESVEGLNEQYRSGHREEKGSGLELVVKTEQEEEYDVISLHTSGSEHGTERSDHRETEFAMDDRESHLWASVSESNFDSEGPDCSYGTEQYTQDLNTDIQLIQSAVQGLDSDPSSEMGYINRLMKEEMRAQSVWNDRRRTPTDLVQAQPGQHREQTMHPERREDGTATRVPSDKQMRTNEGAAYSNIWLNNVFSLAPNGFNSAKVAPQGTPAREKWFVCTYCGKSFDRVSHLEMHQRIHTGEKPYNCVTCGRCFAQQSNLRTHQRVHRGLRTKQTKSNHNDETTKNSLEKPAGAHPTHYETQPH</sequence>
<reference evidence="11" key="2">
    <citation type="submission" date="2025-08" db="UniProtKB">
        <authorList>
            <consortium name="Ensembl"/>
        </authorList>
    </citation>
    <scope>IDENTIFICATION</scope>
</reference>
<feature type="compositionally biased region" description="Basic and acidic residues" evidence="9">
    <location>
        <begin position="282"/>
        <end position="303"/>
    </location>
</feature>
<evidence type="ECO:0000256" key="4">
    <source>
        <dbReference type="ARBA" id="ARBA00022737"/>
    </source>
</evidence>
<dbReference type="PROSITE" id="PS00028">
    <property type="entry name" value="ZINC_FINGER_C2H2_1"/>
    <property type="match status" value="2"/>
</dbReference>
<dbReference type="InterPro" id="IPR013087">
    <property type="entry name" value="Znf_C2H2_type"/>
</dbReference>